<feature type="non-terminal residue" evidence="2">
    <location>
        <position position="1"/>
    </location>
</feature>
<dbReference type="Proteomes" id="UP000270661">
    <property type="component" value="Unassembled WGS sequence"/>
</dbReference>
<dbReference type="AlphaFoldDB" id="A0A3M3EV42"/>
<name>A0A3M3EV42_9PSED</name>
<sequence length="84" mass="8960">TILTPGVTAGYFWQTPGMPAQPKVTKRSVPHHSAPRQGEVFPHSGIAPWARREGPSMAQRGYPGIHAGVPTTQYLRSASVVNGA</sequence>
<accession>A0A3M3EV42</accession>
<proteinExistence type="predicted"/>
<dbReference type="RefSeq" id="WP_211344713.1">
    <property type="nucleotide sequence ID" value="NZ_RBOJ01000041.1"/>
</dbReference>
<reference evidence="2 3" key="1">
    <citation type="submission" date="2018-08" db="EMBL/GenBank/DDBJ databases">
        <title>Recombination of ecologically and evolutionarily significant loci maintains genetic cohesion in the Pseudomonas syringae species complex.</title>
        <authorList>
            <person name="Dillon M."/>
            <person name="Thakur S."/>
            <person name="Almeida R.N.D."/>
            <person name="Weir B.S."/>
            <person name="Guttman D.S."/>
        </authorList>
    </citation>
    <scope>NUCLEOTIDE SEQUENCE [LARGE SCALE GENOMIC DNA]</scope>
    <source>
        <strain evidence="2 3">NCPPB2445</strain>
    </source>
</reference>
<organism evidence="2 3">
    <name type="scientific">Pseudomonas corrugata</name>
    <dbReference type="NCBI Taxonomy" id="47879"/>
    <lineage>
        <taxon>Bacteria</taxon>
        <taxon>Pseudomonadati</taxon>
        <taxon>Pseudomonadota</taxon>
        <taxon>Gammaproteobacteria</taxon>
        <taxon>Pseudomonadales</taxon>
        <taxon>Pseudomonadaceae</taxon>
        <taxon>Pseudomonas</taxon>
    </lineage>
</organism>
<evidence type="ECO:0000313" key="3">
    <source>
        <dbReference type="Proteomes" id="UP000270661"/>
    </source>
</evidence>
<feature type="compositionally biased region" description="Basic residues" evidence="1">
    <location>
        <begin position="24"/>
        <end position="34"/>
    </location>
</feature>
<evidence type="ECO:0000256" key="1">
    <source>
        <dbReference type="SAM" id="MobiDB-lite"/>
    </source>
</evidence>
<evidence type="ECO:0008006" key="4">
    <source>
        <dbReference type="Google" id="ProtNLM"/>
    </source>
</evidence>
<comment type="caution">
    <text evidence="2">The sequence shown here is derived from an EMBL/GenBank/DDBJ whole genome shotgun (WGS) entry which is preliminary data.</text>
</comment>
<protein>
    <recommendedName>
        <fullName evidence="4">Nucleoid-structuring protein H-NS</fullName>
    </recommendedName>
</protein>
<evidence type="ECO:0000313" key="2">
    <source>
        <dbReference type="EMBL" id="RMM52826.1"/>
    </source>
</evidence>
<gene>
    <name evidence="2" type="ORF">ALQ77_04035</name>
</gene>
<dbReference type="EMBL" id="RBOJ01000041">
    <property type="protein sequence ID" value="RMM52826.1"/>
    <property type="molecule type" value="Genomic_DNA"/>
</dbReference>
<keyword evidence="3" id="KW-1185">Reference proteome</keyword>
<feature type="region of interest" description="Disordered" evidence="1">
    <location>
        <begin position="16"/>
        <end position="68"/>
    </location>
</feature>